<dbReference type="SUPFAM" id="SSF48264">
    <property type="entry name" value="Cytochrome P450"/>
    <property type="match status" value="1"/>
</dbReference>
<evidence type="ECO:0000256" key="6">
    <source>
        <dbReference type="ARBA" id="ARBA00023004"/>
    </source>
</evidence>
<dbReference type="PANTHER" id="PTHR47955:SF8">
    <property type="entry name" value="CYTOCHROME P450 71D11-LIKE"/>
    <property type="match status" value="1"/>
</dbReference>
<dbReference type="PROSITE" id="PS00086">
    <property type="entry name" value="CYTOCHROME_P450"/>
    <property type="match status" value="1"/>
</dbReference>
<comment type="caution">
    <text evidence="11">The sequence shown here is derived from an EMBL/GenBank/DDBJ whole genome shotgun (WGS) entry which is preliminary data.</text>
</comment>
<dbReference type="InterPro" id="IPR036396">
    <property type="entry name" value="Cyt_P450_sf"/>
</dbReference>
<evidence type="ECO:0000313" key="11">
    <source>
        <dbReference type="EMBL" id="RHN57905.1"/>
    </source>
</evidence>
<protein>
    <submittedName>
        <fullName evidence="11">Putative premnaspirodiene oxygenase</fullName>
        <ecNumber evidence="11">1.14.14.151</ecNumber>
    </submittedName>
</protein>
<dbReference type="Proteomes" id="UP000265566">
    <property type="component" value="Chromosome 5"/>
</dbReference>
<dbReference type="InterPro" id="IPR017972">
    <property type="entry name" value="Cyt_P450_CS"/>
</dbReference>
<dbReference type="CDD" id="cd11072">
    <property type="entry name" value="CYP71-like"/>
    <property type="match status" value="1"/>
</dbReference>
<evidence type="ECO:0000256" key="8">
    <source>
        <dbReference type="PIRSR" id="PIRSR602401-1"/>
    </source>
</evidence>
<dbReference type="PRINTS" id="PR00463">
    <property type="entry name" value="EP450I"/>
</dbReference>
<dbReference type="Gramene" id="rna33496">
    <property type="protein sequence ID" value="RHN57905.1"/>
    <property type="gene ID" value="gene33496"/>
</dbReference>
<dbReference type="InterPro" id="IPR001128">
    <property type="entry name" value="Cyt_P450"/>
</dbReference>
<evidence type="ECO:0000256" key="3">
    <source>
        <dbReference type="ARBA" id="ARBA00022617"/>
    </source>
</evidence>
<keyword evidence="4 8" id="KW-0479">Metal-binding</keyword>
<dbReference type="PANTHER" id="PTHR47955">
    <property type="entry name" value="CYTOCHROME P450 FAMILY 71 PROTEIN"/>
    <property type="match status" value="1"/>
</dbReference>
<name>A0A396I2M3_MEDTR</name>
<keyword evidence="10" id="KW-1133">Transmembrane helix</keyword>
<evidence type="ECO:0000256" key="2">
    <source>
        <dbReference type="ARBA" id="ARBA00010617"/>
    </source>
</evidence>
<feature type="transmembrane region" description="Helical" evidence="10">
    <location>
        <begin position="81"/>
        <end position="100"/>
    </location>
</feature>
<gene>
    <name evidence="11" type="ORF">MtrunA17_Chr5g0445421</name>
</gene>
<evidence type="ECO:0000256" key="4">
    <source>
        <dbReference type="ARBA" id="ARBA00022723"/>
    </source>
</evidence>
<comment type="similarity">
    <text evidence="2 9">Belongs to the cytochrome P450 family.</text>
</comment>
<proteinExistence type="inferred from homology"/>
<evidence type="ECO:0000256" key="10">
    <source>
        <dbReference type="SAM" id="Phobius"/>
    </source>
</evidence>
<dbReference type="AlphaFoldDB" id="A0A396I2M3"/>
<dbReference type="GO" id="GO:0016705">
    <property type="term" value="F:oxidoreductase activity, acting on paired donors, with incorporation or reduction of molecular oxygen"/>
    <property type="evidence" value="ECO:0007669"/>
    <property type="project" value="InterPro"/>
</dbReference>
<dbReference type="FunFam" id="1.10.630.10:FF:000043">
    <property type="entry name" value="Cytochrome P450 99A2"/>
    <property type="match status" value="1"/>
</dbReference>
<dbReference type="PRINTS" id="PR00385">
    <property type="entry name" value="P450"/>
</dbReference>
<evidence type="ECO:0000256" key="5">
    <source>
        <dbReference type="ARBA" id="ARBA00023002"/>
    </source>
</evidence>
<keyword evidence="3 8" id="KW-0349">Heme</keyword>
<dbReference type="Gene3D" id="1.10.630.10">
    <property type="entry name" value="Cytochrome P450"/>
    <property type="match status" value="1"/>
</dbReference>
<keyword evidence="10" id="KW-0472">Membrane</keyword>
<keyword evidence="10" id="KW-0812">Transmembrane</keyword>
<dbReference type="GO" id="GO:0004497">
    <property type="term" value="F:monooxygenase activity"/>
    <property type="evidence" value="ECO:0007669"/>
    <property type="project" value="UniProtKB-KW"/>
</dbReference>
<dbReference type="Pfam" id="PF00067">
    <property type="entry name" value="p450"/>
    <property type="match status" value="1"/>
</dbReference>
<keyword evidence="5 9" id="KW-0560">Oxidoreductase</keyword>
<sequence>MTYGITARAVFGKRNRHQDVFIPALEKVVVLLGRFEIADLYPSIKLLQWMTREKTKNKPCLSRHSLDSLDQTTNMELHNPFSNIIFMLSFLILLVLFKIVKRWSFNNSTTKLPPGPWELPLIGNLHQIISRSLPHHRFKILADKYGPLMHLKLGEVPYIIVSSPEIAKEIMKTHDLTFSDRPNLLLATILTYNATDVIFSKYGERWRQLRKICVVELLSAKRVQSFRSTREDEVSNLATSITASEGSIVNLTHKIFSMTYGITTRAAFGKRSKHQQSFKSAVEEIVSLAKAKMEKLHKEIDMILQDIIDDHKSIHKEDSNEEYLVDVLLKIQQENYHSQHPLTDDNIKSIIQDIFDAGTETSSTTVLWAISEMVKNPKVMEEAQAEVRRVFDRKGFVDETELHQLIYLKSVIKETMRLHPTVPLLLPRESRERCQINGYEIPAKTRVMVNAWAIGRDPRYWVDAESFKPERFVNSPIDFKGTDFEYIPFGAGRRMCPGIAFALPNVELPLASLLYHFDWKLPNKMKNEELDMTESFGITAGRKHNLCLIPITRRL</sequence>
<keyword evidence="6 8" id="KW-0408">Iron</keyword>
<keyword evidence="7 9" id="KW-0503">Monooxygenase</keyword>
<dbReference type="EC" id="1.14.14.151" evidence="11"/>
<evidence type="ECO:0000256" key="7">
    <source>
        <dbReference type="ARBA" id="ARBA00023033"/>
    </source>
</evidence>
<reference evidence="12" key="1">
    <citation type="journal article" date="2018" name="Nat. Plants">
        <title>Whole-genome landscape of Medicago truncatula symbiotic genes.</title>
        <authorList>
            <person name="Pecrix Y."/>
            <person name="Staton S.E."/>
            <person name="Sallet E."/>
            <person name="Lelandais-Briere C."/>
            <person name="Moreau S."/>
            <person name="Carrere S."/>
            <person name="Blein T."/>
            <person name="Jardinaud M.F."/>
            <person name="Latrasse D."/>
            <person name="Zouine M."/>
            <person name="Zahm M."/>
            <person name="Kreplak J."/>
            <person name="Mayjonade B."/>
            <person name="Satge C."/>
            <person name="Perez M."/>
            <person name="Cauet S."/>
            <person name="Marande W."/>
            <person name="Chantry-Darmon C."/>
            <person name="Lopez-Roques C."/>
            <person name="Bouchez O."/>
            <person name="Berard A."/>
            <person name="Debelle F."/>
            <person name="Munos S."/>
            <person name="Bendahmane A."/>
            <person name="Berges H."/>
            <person name="Niebel A."/>
            <person name="Buitink J."/>
            <person name="Frugier F."/>
            <person name="Benhamed M."/>
            <person name="Crespi M."/>
            <person name="Gouzy J."/>
            <person name="Gamas P."/>
        </authorList>
    </citation>
    <scope>NUCLEOTIDE SEQUENCE [LARGE SCALE GENOMIC DNA]</scope>
    <source>
        <strain evidence="12">cv. Jemalong A17</strain>
    </source>
</reference>
<evidence type="ECO:0000256" key="9">
    <source>
        <dbReference type="RuleBase" id="RU000461"/>
    </source>
</evidence>
<dbReference type="GO" id="GO:0020037">
    <property type="term" value="F:heme binding"/>
    <property type="evidence" value="ECO:0007669"/>
    <property type="project" value="InterPro"/>
</dbReference>
<dbReference type="InterPro" id="IPR002401">
    <property type="entry name" value="Cyt_P450_E_grp-I"/>
</dbReference>
<feature type="binding site" description="axial binding residue" evidence="8">
    <location>
        <position position="496"/>
    </location>
    <ligand>
        <name>heme</name>
        <dbReference type="ChEBI" id="CHEBI:30413"/>
    </ligand>
    <ligandPart>
        <name>Fe</name>
        <dbReference type="ChEBI" id="CHEBI:18248"/>
    </ligandPart>
</feature>
<organism evidence="11 12">
    <name type="scientific">Medicago truncatula</name>
    <name type="common">Barrel medic</name>
    <name type="synonym">Medicago tribuloides</name>
    <dbReference type="NCBI Taxonomy" id="3880"/>
    <lineage>
        <taxon>Eukaryota</taxon>
        <taxon>Viridiplantae</taxon>
        <taxon>Streptophyta</taxon>
        <taxon>Embryophyta</taxon>
        <taxon>Tracheophyta</taxon>
        <taxon>Spermatophyta</taxon>
        <taxon>Magnoliopsida</taxon>
        <taxon>eudicotyledons</taxon>
        <taxon>Gunneridae</taxon>
        <taxon>Pentapetalae</taxon>
        <taxon>rosids</taxon>
        <taxon>fabids</taxon>
        <taxon>Fabales</taxon>
        <taxon>Fabaceae</taxon>
        <taxon>Papilionoideae</taxon>
        <taxon>50 kb inversion clade</taxon>
        <taxon>NPAAA clade</taxon>
        <taxon>Hologalegina</taxon>
        <taxon>IRL clade</taxon>
        <taxon>Trifolieae</taxon>
        <taxon>Medicago</taxon>
    </lineage>
</organism>
<dbReference type="GO" id="GO:0005506">
    <property type="term" value="F:iron ion binding"/>
    <property type="evidence" value="ECO:0007669"/>
    <property type="project" value="InterPro"/>
</dbReference>
<accession>A0A396I2M3</accession>
<evidence type="ECO:0000313" key="12">
    <source>
        <dbReference type="Proteomes" id="UP000265566"/>
    </source>
</evidence>
<evidence type="ECO:0000256" key="1">
    <source>
        <dbReference type="ARBA" id="ARBA00001971"/>
    </source>
</evidence>
<comment type="cofactor">
    <cofactor evidence="1 8">
        <name>heme</name>
        <dbReference type="ChEBI" id="CHEBI:30413"/>
    </cofactor>
</comment>
<dbReference type="EMBL" id="PSQE01000005">
    <property type="protein sequence ID" value="RHN57905.1"/>
    <property type="molecule type" value="Genomic_DNA"/>
</dbReference>